<sequence>MASKPKATIWENSSVIAVNFVRMSSLALANMTVGRGHGNHDVAVLPQPAAKAAVDMRQVEPKRRTITYVMQPAGTEGDGGVDARAEKYIEKVRSKNRANHPGALPNVIPPPPLPKKYAAR</sequence>
<evidence type="ECO:0000256" key="1">
    <source>
        <dbReference type="SAM" id="MobiDB-lite"/>
    </source>
</evidence>
<name>A0AAV8R9M0_ENSVE</name>
<evidence type="ECO:0000313" key="2">
    <source>
        <dbReference type="EMBL" id="KAJ8497242.1"/>
    </source>
</evidence>
<organism evidence="2 3">
    <name type="scientific">Ensete ventricosum</name>
    <name type="common">Abyssinian banana</name>
    <name type="synonym">Musa ensete</name>
    <dbReference type="NCBI Taxonomy" id="4639"/>
    <lineage>
        <taxon>Eukaryota</taxon>
        <taxon>Viridiplantae</taxon>
        <taxon>Streptophyta</taxon>
        <taxon>Embryophyta</taxon>
        <taxon>Tracheophyta</taxon>
        <taxon>Spermatophyta</taxon>
        <taxon>Magnoliopsida</taxon>
        <taxon>Liliopsida</taxon>
        <taxon>Zingiberales</taxon>
        <taxon>Musaceae</taxon>
        <taxon>Ensete</taxon>
    </lineage>
</organism>
<dbReference type="EMBL" id="JAQQAF010000003">
    <property type="protein sequence ID" value="KAJ8497242.1"/>
    <property type="molecule type" value="Genomic_DNA"/>
</dbReference>
<keyword evidence="3" id="KW-1185">Reference proteome</keyword>
<feature type="region of interest" description="Disordered" evidence="1">
    <location>
        <begin position="94"/>
        <end position="120"/>
    </location>
</feature>
<protein>
    <submittedName>
        <fullName evidence="2">Uncharacterized protein</fullName>
    </submittedName>
</protein>
<evidence type="ECO:0000313" key="3">
    <source>
        <dbReference type="Proteomes" id="UP001222027"/>
    </source>
</evidence>
<proteinExistence type="predicted"/>
<gene>
    <name evidence="2" type="ORF">OPV22_007794</name>
</gene>
<dbReference type="AlphaFoldDB" id="A0AAV8R9M0"/>
<reference evidence="2 3" key="1">
    <citation type="submission" date="2022-12" db="EMBL/GenBank/DDBJ databases">
        <title>Chromosome-scale assembly of the Ensete ventricosum genome.</title>
        <authorList>
            <person name="Dussert Y."/>
            <person name="Stocks J."/>
            <person name="Wendawek A."/>
            <person name="Woldeyes F."/>
            <person name="Nichols R.A."/>
            <person name="Borrell J.S."/>
        </authorList>
    </citation>
    <scope>NUCLEOTIDE SEQUENCE [LARGE SCALE GENOMIC DNA]</scope>
    <source>
        <strain evidence="3">cv. Maze</strain>
        <tissue evidence="2">Seeds</tissue>
    </source>
</reference>
<accession>A0AAV8R9M0</accession>
<comment type="caution">
    <text evidence="2">The sequence shown here is derived from an EMBL/GenBank/DDBJ whole genome shotgun (WGS) entry which is preliminary data.</text>
</comment>
<dbReference type="Proteomes" id="UP001222027">
    <property type="component" value="Unassembled WGS sequence"/>
</dbReference>